<dbReference type="Gene3D" id="1.20.1260.10">
    <property type="match status" value="1"/>
</dbReference>
<accession>A0ABU0CY42</accession>
<dbReference type="Proteomes" id="UP001232445">
    <property type="component" value="Unassembled WGS sequence"/>
</dbReference>
<keyword evidence="1" id="KW-0946">Virion</keyword>
<name>A0ABU0CY42_9BACI</name>
<organism evidence="1 2">
    <name type="scientific">Caldalkalibacillus uzonensis</name>
    <dbReference type="NCBI Taxonomy" id="353224"/>
    <lineage>
        <taxon>Bacteria</taxon>
        <taxon>Bacillati</taxon>
        <taxon>Bacillota</taxon>
        <taxon>Bacilli</taxon>
        <taxon>Bacillales</taxon>
        <taxon>Bacillaceae</taxon>
        <taxon>Caldalkalibacillus</taxon>
    </lineage>
</organism>
<proteinExistence type="predicted"/>
<comment type="caution">
    <text evidence="1">The sequence shown here is derived from an EMBL/GenBank/DDBJ whole genome shotgun (WGS) entry which is preliminary data.</text>
</comment>
<protein>
    <submittedName>
        <fullName evidence="1">Spore coat protein CotF</fullName>
    </submittedName>
</protein>
<keyword evidence="2" id="KW-1185">Reference proteome</keyword>
<gene>
    <name evidence="1" type="ORF">J2S00_003922</name>
</gene>
<reference evidence="1 2" key="1">
    <citation type="submission" date="2023-07" db="EMBL/GenBank/DDBJ databases">
        <title>Genomic Encyclopedia of Type Strains, Phase IV (KMG-IV): sequencing the most valuable type-strain genomes for metagenomic binning, comparative biology and taxonomic classification.</title>
        <authorList>
            <person name="Goeker M."/>
        </authorList>
    </citation>
    <scope>NUCLEOTIDE SEQUENCE [LARGE SCALE GENOMIC DNA]</scope>
    <source>
        <strain evidence="1 2">DSM 17740</strain>
    </source>
</reference>
<evidence type="ECO:0000313" key="2">
    <source>
        <dbReference type="Proteomes" id="UP001232445"/>
    </source>
</evidence>
<dbReference type="InterPro" id="IPR012347">
    <property type="entry name" value="Ferritin-like"/>
</dbReference>
<dbReference type="Pfam" id="PF11553">
    <property type="entry name" value="DUF3231"/>
    <property type="match status" value="1"/>
</dbReference>
<keyword evidence="1" id="KW-0167">Capsid protein</keyword>
<dbReference type="InterPro" id="IPR021617">
    <property type="entry name" value="DUF3231"/>
</dbReference>
<dbReference type="RefSeq" id="WP_307343742.1">
    <property type="nucleotide sequence ID" value="NZ_JAUSUQ010000030.1"/>
</dbReference>
<evidence type="ECO:0000313" key="1">
    <source>
        <dbReference type="EMBL" id="MDQ0341078.1"/>
    </source>
</evidence>
<dbReference type="EMBL" id="JAUSUQ010000030">
    <property type="protein sequence ID" value="MDQ0341078.1"/>
    <property type="molecule type" value="Genomic_DNA"/>
</dbReference>
<sequence length="172" mass="18903">MGVLSGNPQDQPMHYGEVFGTWSYLMAAKGIIAAYQTFMNHTGDEELRSFLKDSIDAAKREESQIEELLKANGVGLPPTPPERPKADLESIPVGARFNDPEIAATLSRDITSGLVACSTIMGQSIREDIGMMFGQIHASKAQLGARLLRMQKEKGWLVPPPLHQQVRETVEV</sequence>